<dbReference type="AlphaFoldDB" id="A0A0J6YR04"/>
<proteinExistence type="predicted"/>
<dbReference type="EMBL" id="DS028101">
    <property type="protein sequence ID" value="KMP10235.1"/>
    <property type="molecule type" value="Genomic_DNA"/>
</dbReference>
<evidence type="ECO:0000313" key="1">
    <source>
        <dbReference type="EMBL" id="KMP10235.1"/>
    </source>
</evidence>
<dbReference type="Proteomes" id="UP000054565">
    <property type="component" value="Unassembled WGS sequence"/>
</dbReference>
<gene>
    <name evidence="1" type="ORF">CIRG_09916</name>
</gene>
<accession>A0A0J6YR04</accession>
<reference evidence="2" key="1">
    <citation type="journal article" date="2010" name="Genome Res.">
        <title>Population genomic sequencing of Coccidioides fungi reveals recent hybridization and transposon control.</title>
        <authorList>
            <person name="Neafsey D.E."/>
            <person name="Barker B.M."/>
            <person name="Sharpton T.J."/>
            <person name="Stajich J.E."/>
            <person name="Park D.J."/>
            <person name="Whiston E."/>
            <person name="Hung C.-Y."/>
            <person name="McMahan C."/>
            <person name="White J."/>
            <person name="Sykes S."/>
            <person name="Heiman D."/>
            <person name="Young S."/>
            <person name="Zeng Q."/>
            <person name="Abouelleil A."/>
            <person name="Aftuck L."/>
            <person name="Bessette D."/>
            <person name="Brown A."/>
            <person name="FitzGerald M."/>
            <person name="Lui A."/>
            <person name="Macdonald J.P."/>
            <person name="Priest M."/>
            <person name="Orbach M.J."/>
            <person name="Galgiani J.N."/>
            <person name="Kirkland T.N."/>
            <person name="Cole G.T."/>
            <person name="Birren B.W."/>
            <person name="Henn M.R."/>
            <person name="Taylor J.W."/>
            <person name="Rounsley S.D."/>
        </authorList>
    </citation>
    <scope>NUCLEOTIDE SEQUENCE [LARGE SCALE GENOMIC DNA]</scope>
    <source>
        <strain evidence="2">RMSCC 2394</strain>
    </source>
</reference>
<protein>
    <submittedName>
        <fullName evidence="1">Uncharacterized protein</fullName>
    </submittedName>
</protein>
<sequence length="133" mass="14762">MLNLGSSWRRASLDISNERDCKVPMFSALRSKAYLKTMEFIFLLEEKFPPGSSTHSSRMLFGVEGGNSPVSVRVTSFQGRAGHGTHSIFVGGGKSLLQASDFGKRSQFIEISARKKLSSIEFKILLRFCLLLV</sequence>
<organism evidence="1 2">
    <name type="scientific">Coccidioides immitis RMSCC 2394</name>
    <dbReference type="NCBI Taxonomy" id="404692"/>
    <lineage>
        <taxon>Eukaryota</taxon>
        <taxon>Fungi</taxon>
        <taxon>Dikarya</taxon>
        <taxon>Ascomycota</taxon>
        <taxon>Pezizomycotina</taxon>
        <taxon>Eurotiomycetes</taxon>
        <taxon>Eurotiomycetidae</taxon>
        <taxon>Onygenales</taxon>
        <taxon>Onygenaceae</taxon>
        <taxon>Coccidioides</taxon>
    </lineage>
</organism>
<name>A0A0J6YR04_COCIT</name>
<evidence type="ECO:0000313" key="2">
    <source>
        <dbReference type="Proteomes" id="UP000054565"/>
    </source>
</evidence>